<keyword evidence="5 8" id="KW-0378">Hydrolase</keyword>
<evidence type="ECO:0000256" key="8">
    <source>
        <dbReference type="RuleBase" id="RU366003"/>
    </source>
</evidence>
<dbReference type="SMART" id="SM00481">
    <property type="entry name" value="POLIIIAc"/>
    <property type="match status" value="1"/>
</dbReference>
<dbReference type="PANTHER" id="PTHR21039">
    <property type="entry name" value="HISTIDINOL PHOSPHATASE-RELATED"/>
    <property type="match status" value="1"/>
</dbReference>
<evidence type="ECO:0000256" key="5">
    <source>
        <dbReference type="ARBA" id="ARBA00022801"/>
    </source>
</evidence>
<dbReference type="Proteomes" id="UP000095468">
    <property type="component" value="Unassembled WGS sequence"/>
</dbReference>
<dbReference type="UniPathway" id="UPA00031">
    <property type="reaction ID" value="UER00013"/>
</dbReference>
<keyword evidence="6 8" id="KW-0368">Histidine biosynthesis</keyword>
<dbReference type="InterPro" id="IPR010140">
    <property type="entry name" value="Histidinol_P_phosphatase_HisJ"/>
</dbReference>
<dbReference type="AlphaFoldDB" id="A0A173YYP8"/>
<evidence type="ECO:0000313" key="11">
    <source>
        <dbReference type="Proteomes" id="UP000095468"/>
    </source>
</evidence>
<dbReference type="Pfam" id="PF02811">
    <property type="entry name" value="PHP"/>
    <property type="match status" value="1"/>
</dbReference>
<evidence type="ECO:0000256" key="1">
    <source>
        <dbReference type="ARBA" id="ARBA00004970"/>
    </source>
</evidence>
<dbReference type="GO" id="GO:0005737">
    <property type="term" value="C:cytoplasm"/>
    <property type="evidence" value="ECO:0007669"/>
    <property type="project" value="TreeGrafter"/>
</dbReference>
<evidence type="ECO:0000313" key="10">
    <source>
        <dbReference type="EMBL" id="CUN68553.1"/>
    </source>
</evidence>
<dbReference type="EMBL" id="CYYP01000003">
    <property type="protein sequence ID" value="CUN68553.1"/>
    <property type="molecule type" value="Genomic_DNA"/>
</dbReference>
<reference evidence="10 11" key="1">
    <citation type="submission" date="2015-09" db="EMBL/GenBank/DDBJ databases">
        <authorList>
            <consortium name="Pathogen Informatics"/>
        </authorList>
    </citation>
    <scope>NUCLEOTIDE SEQUENCE [LARGE SCALE GENOMIC DNA]</scope>
    <source>
        <strain evidence="10 11">2789STDY5608823</strain>
    </source>
</reference>
<dbReference type="EC" id="3.1.3.15" evidence="3 8"/>
<feature type="domain" description="Polymerase/histidinol phosphatase N-terminal" evidence="9">
    <location>
        <begin position="7"/>
        <end position="95"/>
    </location>
</feature>
<evidence type="ECO:0000256" key="2">
    <source>
        <dbReference type="ARBA" id="ARBA00009152"/>
    </source>
</evidence>
<evidence type="ECO:0000256" key="7">
    <source>
        <dbReference type="ARBA" id="ARBA00049158"/>
    </source>
</evidence>
<dbReference type="RefSeq" id="WP_055285576.1">
    <property type="nucleotide sequence ID" value="NZ_CYYP01000003.1"/>
</dbReference>
<evidence type="ECO:0000256" key="3">
    <source>
        <dbReference type="ARBA" id="ARBA00013085"/>
    </source>
</evidence>
<dbReference type="Gene3D" id="3.20.20.140">
    <property type="entry name" value="Metal-dependent hydrolases"/>
    <property type="match status" value="1"/>
</dbReference>
<dbReference type="SUPFAM" id="SSF89550">
    <property type="entry name" value="PHP domain-like"/>
    <property type="match status" value="1"/>
</dbReference>
<dbReference type="GO" id="GO:0000105">
    <property type="term" value="P:L-histidine biosynthetic process"/>
    <property type="evidence" value="ECO:0007669"/>
    <property type="project" value="UniProtKB-UniRule"/>
</dbReference>
<dbReference type="InterPro" id="IPR003141">
    <property type="entry name" value="Pol/His_phosphatase_N"/>
</dbReference>
<dbReference type="PANTHER" id="PTHR21039:SF0">
    <property type="entry name" value="HISTIDINOL-PHOSPHATASE"/>
    <property type="match status" value="1"/>
</dbReference>
<comment type="pathway">
    <text evidence="1 8">Amino-acid biosynthesis; L-histidine biosynthesis; L-histidine from 5-phospho-alpha-D-ribose 1-diphosphate: step 8/9.</text>
</comment>
<protein>
    <recommendedName>
        <fullName evidence="3 8">Histidinol-phosphatase</fullName>
        <shortName evidence="8">HolPase</shortName>
        <ecNumber evidence="3 8">3.1.3.15</ecNumber>
    </recommendedName>
</protein>
<evidence type="ECO:0000259" key="9">
    <source>
        <dbReference type="SMART" id="SM00481"/>
    </source>
</evidence>
<proteinExistence type="inferred from homology"/>
<dbReference type="GO" id="GO:0004401">
    <property type="term" value="F:histidinol-phosphatase activity"/>
    <property type="evidence" value="ECO:0007669"/>
    <property type="project" value="UniProtKB-UniRule"/>
</dbReference>
<dbReference type="InterPro" id="IPR004013">
    <property type="entry name" value="PHP_dom"/>
</dbReference>
<organism evidence="10 11">
    <name type="scientific">Collinsella aerofaciens</name>
    <dbReference type="NCBI Taxonomy" id="74426"/>
    <lineage>
        <taxon>Bacteria</taxon>
        <taxon>Bacillati</taxon>
        <taxon>Actinomycetota</taxon>
        <taxon>Coriobacteriia</taxon>
        <taxon>Coriobacteriales</taxon>
        <taxon>Coriobacteriaceae</taxon>
        <taxon>Collinsella</taxon>
    </lineage>
</organism>
<keyword evidence="4 8" id="KW-0028">Amino-acid biosynthesis</keyword>
<gene>
    <name evidence="10" type="ORF">ERS852381_00545</name>
</gene>
<sequence>MPTCPLVDCHTHTSFSDGHASFEDNVRAAAAAGCRAMVSTDHLTLPASMDANCEVQVVEGDLTAHRLAFEDARKLAAQIAPELELVYGFECDWYEGCEPLVERWSAGAIVRLGSVHWIGNPGDIMAGAAGTAGTENVARPDTPDSRCGWIDDDTNLHVWENLGVLGVWERYVDDWCRACESSLNFDVMAHPDLVMRFSKEGFAPDFDTAPFWEQMAECAHDTGRRVEVSTAAPRKGLDDYYPSTGLLRCFAHAEVPITFGSDAHRACDICWNIREAQAHAYDCGYRTFDIPHPTGEWEPTPLD</sequence>
<evidence type="ECO:0000256" key="6">
    <source>
        <dbReference type="ARBA" id="ARBA00023102"/>
    </source>
</evidence>
<name>A0A173YYP8_9ACTN</name>
<accession>A0A173YYP8</accession>
<dbReference type="InterPro" id="IPR016195">
    <property type="entry name" value="Pol/histidinol_Pase-like"/>
</dbReference>
<evidence type="ECO:0000256" key="4">
    <source>
        <dbReference type="ARBA" id="ARBA00022605"/>
    </source>
</evidence>
<comment type="catalytic activity">
    <reaction evidence="7 8">
        <text>L-histidinol phosphate + H2O = L-histidinol + phosphate</text>
        <dbReference type="Rhea" id="RHEA:14465"/>
        <dbReference type="ChEBI" id="CHEBI:15377"/>
        <dbReference type="ChEBI" id="CHEBI:43474"/>
        <dbReference type="ChEBI" id="CHEBI:57699"/>
        <dbReference type="ChEBI" id="CHEBI:57980"/>
        <dbReference type="EC" id="3.1.3.15"/>
    </reaction>
</comment>
<comment type="similarity">
    <text evidence="2 8">Belongs to the PHP hydrolase family. HisK subfamily.</text>
</comment>